<evidence type="ECO:0000256" key="8">
    <source>
        <dbReference type="ARBA" id="ARBA00023326"/>
    </source>
</evidence>
<dbReference type="Pfam" id="PF02927">
    <property type="entry name" value="CelD_N"/>
    <property type="match status" value="1"/>
</dbReference>
<feature type="compositionally biased region" description="Polar residues" evidence="9">
    <location>
        <begin position="429"/>
        <end position="440"/>
    </location>
</feature>
<proteinExistence type="inferred from homology"/>
<dbReference type="CDD" id="cd02850">
    <property type="entry name" value="E_set_Cellulase_N"/>
    <property type="match status" value="1"/>
</dbReference>
<gene>
    <name evidence="12" type="ORF">HJC23_009918</name>
</gene>
<keyword evidence="8" id="KW-0624">Polysaccharide degradation</keyword>
<feature type="domain" description="Glycoside hydrolase family 9" evidence="10">
    <location>
        <begin position="557"/>
        <end position="1027"/>
    </location>
</feature>
<keyword evidence="5" id="KW-0136">Cellulose degradation</keyword>
<name>A0ABD3P0H4_9STRA</name>
<dbReference type="SUPFAM" id="SSF81296">
    <property type="entry name" value="E set domains"/>
    <property type="match status" value="1"/>
</dbReference>
<dbReference type="InterPro" id="IPR012341">
    <property type="entry name" value="6hp_glycosidase-like_sf"/>
</dbReference>
<comment type="caution">
    <text evidence="12">The sequence shown here is derived from an EMBL/GenBank/DDBJ whole genome shotgun (WGS) entry which is preliminary data.</text>
</comment>
<dbReference type="GO" id="GO:0008810">
    <property type="term" value="F:cellulase activity"/>
    <property type="evidence" value="ECO:0007669"/>
    <property type="project" value="UniProtKB-EC"/>
</dbReference>
<feature type="region of interest" description="Disordered" evidence="9">
    <location>
        <begin position="1050"/>
        <end position="1106"/>
    </location>
</feature>
<dbReference type="Proteomes" id="UP001516023">
    <property type="component" value="Unassembled WGS sequence"/>
</dbReference>
<dbReference type="Gene3D" id="1.50.10.10">
    <property type="match status" value="1"/>
</dbReference>
<organism evidence="12 13">
    <name type="scientific">Cyclotella cryptica</name>
    <dbReference type="NCBI Taxonomy" id="29204"/>
    <lineage>
        <taxon>Eukaryota</taxon>
        <taxon>Sar</taxon>
        <taxon>Stramenopiles</taxon>
        <taxon>Ochrophyta</taxon>
        <taxon>Bacillariophyta</taxon>
        <taxon>Coscinodiscophyceae</taxon>
        <taxon>Thalassiosirophycidae</taxon>
        <taxon>Stephanodiscales</taxon>
        <taxon>Stephanodiscaceae</taxon>
        <taxon>Cyclotella</taxon>
    </lineage>
</organism>
<evidence type="ECO:0000313" key="13">
    <source>
        <dbReference type="Proteomes" id="UP001516023"/>
    </source>
</evidence>
<dbReference type="PANTHER" id="PTHR22298">
    <property type="entry name" value="ENDO-1,4-BETA-GLUCANASE"/>
    <property type="match status" value="1"/>
</dbReference>
<evidence type="ECO:0000259" key="11">
    <source>
        <dbReference type="Pfam" id="PF02927"/>
    </source>
</evidence>
<reference evidence="12 13" key="1">
    <citation type="journal article" date="2020" name="G3 (Bethesda)">
        <title>Improved Reference Genome for Cyclotella cryptica CCMP332, a Model for Cell Wall Morphogenesis, Salinity Adaptation, and Lipid Production in Diatoms (Bacillariophyta).</title>
        <authorList>
            <person name="Roberts W.R."/>
            <person name="Downey K.M."/>
            <person name="Ruck E.C."/>
            <person name="Traller J.C."/>
            <person name="Alverson A.J."/>
        </authorList>
    </citation>
    <scope>NUCLEOTIDE SEQUENCE [LARGE SCALE GENOMIC DNA]</scope>
    <source>
        <strain evidence="12 13">CCMP332</strain>
    </source>
</reference>
<feature type="compositionally biased region" description="Low complexity" evidence="9">
    <location>
        <begin position="243"/>
        <end position="262"/>
    </location>
</feature>
<feature type="region of interest" description="Disordered" evidence="9">
    <location>
        <begin position="313"/>
        <end position="335"/>
    </location>
</feature>
<evidence type="ECO:0000256" key="1">
    <source>
        <dbReference type="ARBA" id="ARBA00000966"/>
    </source>
</evidence>
<evidence type="ECO:0000313" key="12">
    <source>
        <dbReference type="EMBL" id="KAL3781700.1"/>
    </source>
</evidence>
<feature type="domain" description="Cellulase Ig-like" evidence="11">
    <location>
        <begin position="466"/>
        <end position="544"/>
    </location>
</feature>
<feature type="compositionally biased region" description="Pro residues" evidence="9">
    <location>
        <begin position="313"/>
        <end position="324"/>
    </location>
</feature>
<keyword evidence="13" id="KW-1185">Reference proteome</keyword>
<feature type="compositionally biased region" description="Polar residues" evidence="9">
    <location>
        <begin position="1073"/>
        <end position="1092"/>
    </location>
</feature>
<comment type="catalytic activity">
    <reaction evidence="1">
        <text>Endohydrolysis of (1-&gt;4)-beta-D-glucosidic linkages in cellulose, lichenin and cereal beta-D-glucans.</text>
        <dbReference type="EC" id="3.2.1.4"/>
    </reaction>
</comment>
<sequence>MCTTPRSRNVYAYNLAYLCTQSTAGPGCPKPEYCPHCLNTNLGVCGKFGSNSYETSTWVDTESNPMPFTPQETYSEGDIIMVKSYLDTHHNGHMELKACNKGPANCKQEDFDAPGNELIFIEDMVFQGNHVKMPADSNYPGRGMYGGGQGGQTKTFVFKYKLPEGLYGDQVLLQWRYITANSCSPPGYENYFSTNSYLPDSYWTRGLTECVLPYHSDGSRDSTSPEQFWNCAEVKILPSGSRSPTVSPKPTKSPTTAAPVSSRPSMPPGICIAEWKDCTSDQSSCCEGFKCTQVDPTGSSLCLADTCSWNPPPPTPSTPAPTTPKTPTTASPHSNSGCCTINLKTCHHEAGTFCALSKENCEGPCGKLWLENGELDGCTAMWEPCNTSDECCQHAICDKGWCNSDDPYLKKGSLPPTTPTLSPIIKSTRSPTTLAPETSVPTQLPSTLAPATAAPQVSSFPAHESEFVRVNQLGYLKFATKIGVVIDSSTSPLAWQIQDTSGFVMLNGVTTVYGHDDASGDHVHHADFSSLREIGSYRLVVNSIGASLIFEIAHSLYPELPHDAMNYFYFHRMGQEIPGKHLVDARYARPALHLGDSSLPPYPGWCNTCSNFDLRGSWADAGDFGIYTVNHAISAWTLLNLHELFPDAFVDGELITHCLMCRCEDIDESGNSFPDVLDEVDYGSRFVRGMLPSDGGLASHKAHNHVWSAFPTTITDENNQQRSVMGSSTPATYAVARVNAHLARLWSSRGGDTVYSSMLWDAAIDAWSRADGTSKAYNANEASPGTGGGDYPDSMFDDDRYAAACEMYLTAFALGDQSAETYKIAVMNSSYYKKIDQWDWATVYGAGTLSLYAAESDLSSTDKASIETNIVAFADKITQAVDNEGYPSNLGFPNEFSRYPWGSNSFIMNRAVVLAYAYEITGNVSYQNYLLRSMDYIMGVNAMGISYVTGYGKKSETDTHDRLAWAVGQDEFWPKGWLSGGPNNELINDSATPNVAAAKSYAGRGTAPQAWCSKENTINWNAPLAWVAWYIENKVVPNLGDCGEENCLSSGPTPNPTTLQPVSTNPTAVAHSNKPTLPMTSSPTMRPTSKGTSAPSSKSPSVAPNSSAGIGCYERNTGYQQRKGDSWCNLQETNCVACAGLWLNYPLERNGCCKWNPNDDCTAVDPNTNKACFYLEKDCVSCGGVWQPFQ</sequence>
<feature type="compositionally biased region" description="Low complexity" evidence="9">
    <location>
        <begin position="1093"/>
        <end position="1106"/>
    </location>
</feature>
<feature type="region of interest" description="Disordered" evidence="9">
    <location>
        <begin position="413"/>
        <end position="448"/>
    </location>
</feature>
<evidence type="ECO:0000256" key="2">
    <source>
        <dbReference type="ARBA" id="ARBA00007072"/>
    </source>
</evidence>
<protein>
    <recommendedName>
        <fullName evidence="3">cellulase</fullName>
        <ecNumber evidence="3">3.2.1.4</ecNumber>
    </recommendedName>
</protein>
<evidence type="ECO:0000256" key="5">
    <source>
        <dbReference type="ARBA" id="ARBA00023001"/>
    </source>
</evidence>
<evidence type="ECO:0000256" key="6">
    <source>
        <dbReference type="ARBA" id="ARBA00023277"/>
    </source>
</evidence>
<dbReference type="InterPro" id="IPR014756">
    <property type="entry name" value="Ig_E-set"/>
</dbReference>
<feature type="region of interest" description="Disordered" evidence="9">
    <location>
        <begin position="240"/>
        <end position="264"/>
    </location>
</feature>
<dbReference type="Gene3D" id="2.60.40.10">
    <property type="entry name" value="Immunoglobulins"/>
    <property type="match status" value="1"/>
</dbReference>
<feature type="compositionally biased region" description="Low complexity" evidence="9">
    <location>
        <begin position="413"/>
        <end position="428"/>
    </location>
</feature>
<dbReference type="GO" id="GO:0030245">
    <property type="term" value="P:cellulose catabolic process"/>
    <property type="evidence" value="ECO:0007669"/>
    <property type="project" value="UniProtKB-KW"/>
</dbReference>
<dbReference type="EMBL" id="JABMIG020000308">
    <property type="protein sequence ID" value="KAL3781700.1"/>
    <property type="molecule type" value="Genomic_DNA"/>
</dbReference>
<dbReference type="InterPro" id="IPR004197">
    <property type="entry name" value="Cellulase_Ig-like"/>
</dbReference>
<evidence type="ECO:0000256" key="7">
    <source>
        <dbReference type="ARBA" id="ARBA00023295"/>
    </source>
</evidence>
<evidence type="ECO:0000256" key="3">
    <source>
        <dbReference type="ARBA" id="ARBA00012601"/>
    </source>
</evidence>
<keyword evidence="4" id="KW-0378">Hydrolase</keyword>
<evidence type="ECO:0000256" key="9">
    <source>
        <dbReference type="SAM" id="MobiDB-lite"/>
    </source>
</evidence>
<dbReference type="AlphaFoldDB" id="A0ABD3P0H4"/>
<dbReference type="Pfam" id="PF00759">
    <property type="entry name" value="Glyco_hydro_9"/>
    <property type="match status" value="1"/>
</dbReference>
<comment type="similarity">
    <text evidence="2">Belongs to the glycosyl hydrolase 9 (cellulase E) family.</text>
</comment>
<dbReference type="SUPFAM" id="SSF48208">
    <property type="entry name" value="Six-hairpin glycosidases"/>
    <property type="match status" value="1"/>
</dbReference>
<dbReference type="EC" id="3.2.1.4" evidence="3"/>
<evidence type="ECO:0000256" key="4">
    <source>
        <dbReference type="ARBA" id="ARBA00022801"/>
    </source>
</evidence>
<evidence type="ECO:0000259" key="10">
    <source>
        <dbReference type="Pfam" id="PF00759"/>
    </source>
</evidence>
<dbReference type="InterPro" id="IPR008928">
    <property type="entry name" value="6-hairpin_glycosidase_sf"/>
</dbReference>
<accession>A0ABD3P0H4</accession>
<dbReference type="InterPro" id="IPR013783">
    <property type="entry name" value="Ig-like_fold"/>
</dbReference>
<keyword evidence="7" id="KW-0326">Glycosidase</keyword>
<dbReference type="InterPro" id="IPR001701">
    <property type="entry name" value="Glyco_hydro_9"/>
</dbReference>
<keyword evidence="6" id="KW-0119">Carbohydrate metabolism</keyword>
<feature type="compositionally biased region" description="Polar residues" evidence="9">
    <location>
        <begin position="1050"/>
        <end position="1067"/>
    </location>
</feature>